<reference evidence="5" key="3">
    <citation type="submission" date="2019-03" db="EMBL/GenBank/DDBJ databases">
        <authorList>
            <person name="Warren W.C."/>
            <person name="Johnson G.S."/>
        </authorList>
    </citation>
    <scope>NUCLEOTIDE SEQUENCE [LARGE SCALE GENOMIC DNA]</scope>
    <source>
        <strain evidence="5">Basenji</strain>
    </source>
</reference>
<dbReference type="Proteomes" id="UP000694542">
    <property type="component" value="Chromosome 5"/>
</dbReference>
<proteinExistence type="predicted"/>
<accession>A0A8C0SNK9</accession>
<feature type="compositionally biased region" description="Polar residues" evidence="2">
    <location>
        <begin position="1"/>
        <end position="10"/>
    </location>
</feature>
<dbReference type="OrthoDB" id="10071681at2759"/>
<feature type="compositionally biased region" description="Basic and acidic residues" evidence="2">
    <location>
        <begin position="19"/>
        <end position="28"/>
    </location>
</feature>
<name>A0A8C0SNK9_CANLF</name>
<feature type="domain" description="Centromere kinetochore component CENP-T N-terminal" evidence="3">
    <location>
        <begin position="1"/>
        <end position="64"/>
    </location>
</feature>
<dbReference type="InterPro" id="IPR032373">
    <property type="entry name" value="CENP-T_N"/>
</dbReference>
<dbReference type="Proteomes" id="UP000002254">
    <property type="component" value="Chromosome 5"/>
</dbReference>
<dbReference type="InterPro" id="IPR028255">
    <property type="entry name" value="CENP-T"/>
</dbReference>
<gene>
    <name evidence="4" type="primary">CENPT</name>
</gene>
<feature type="region of interest" description="Disordered" evidence="2">
    <location>
        <begin position="1"/>
        <end position="70"/>
    </location>
</feature>
<reference evidence="6" key="4">
    <citation type="submission" date="2025-05" db="UniProtKB">
        <authorList>
            <consortium name="Ensembl"/>
        </authorList>
    </citation>
    <scope>IDENTIFICATION</scope>
</reference>
<dbReference type="Proteomes" id="UP000694429">
    <property type="component" value="Chromosome 5"/>
</dbReference>
<evidence type="ECO:0000313" key="6">
    <source>
        <dbReference type="Ensembl" id="ENSCAFP00040023726.1"/>
    </source>
</evidence>
<evidence type="ECO:0000259" key="3">
    <source>
        <dbReference type="Pfam" id="PF16171"/>
    </source>
</evidence>
<dbReference type="AlphaFoldDB" id="A0A8C0SNK9"/>
<organism evidence="6 8">
    <name type="scientific">Canis lupus familiaris</name>
    <name type="common">Dog</name>
    <name type="synonym">Canis familiaris</name>
    <dbReference type="NCBI Taxonomy" id="9615"/>
    <lineage>
        <taxon>Eukaryota</taxon>
        <taxon>Metazoa</taxon>
        <taxon>Chordata</taxon>
        <taxon>Craniata</taxon>
        <taxon>Vertebrata</taxon>
        <taxon>Euteleostomi</taxon>
        <taxon>Mammalia</taxon>
        <taxon>Eutheria</taxon>
        <taxon>Laurasiatheria</taxon>
        <taxon>Carnivora</taxon>
        <taxon>Caniformia</taxon>
        <taxon>Canidae</taxon>
        <taxon>Canis</taxon>
    </lineage>
</organism>
<evidence type="ECO:0000313" key="4">
    <source>
        <dbReference type="Ensembl" id="ENSCAFP00000065102.1"/>
    </source>
</evidence>
<dbReference type="GO" id="GO:0003677">
    <property type="term" value="F:DNA binding"/>
    <property type="evidence" value="ECO:0007669"/>
    <property type="project" value="UniProtKB-KW"/>
</dbReference>
<evidence type="ECO:0000256" key="1">
    <source>
        <dbReference type="ARBA" id="ARBA00023125"/>
    </source>
</evidence>
<sequence>MADTYNSDSEPTTRTLLRRVLDTADTRTPRRRRSARIGVQKARLEMPLSSPTKMNVSRRSQRARPQNLPS</sequence>
<reference evidence="6" key="2">
    <citation type="submission" date="2018-10" db="EMBL/GenBank/DDBJ databases">
        <title>De novo assembly of a Great Dane genome.</title>
        <authorList>
            <person name="Kidd J.M."/>
            <person name="Pendleton A.L."/>
            <person name="Shen F."/>
            <person name="Emery S."/>
        </authorList>
    </citation>
    <scope>NUCLEOTIDE SEQUENCE [LARGE SCALE GENOMIC DNA]</scope>
    <source>
        <strain evidence="6">Great Dane</strain>
    </source>
</reference>
<keyword evidence="1" id="KW-0238">DNA-binding</keyword>
<dbReference type="Ensembl" id="ENSCAFT00030033583.1">
    <property type="protein sequence ID" value="ENSCAFP00030029307.1"/>
    <property type="gene ID" value="ENSCAFG00030018095.1"/>
</dbReference>
<protein>
    <submittedName>
        <fullName evidence="6">Centromere protein T</fullName>
    </submittedName>
</protein>
<dbReference type="PANTHER" id="PTHR46904:SF1">
    <property type="entry name" value="CENTROMERE PROTEIN T"/>
    <property type="match status" value="1"/>
</dbReference>
<evidence type="ECO:0000313" key="7">
    <source>
        <dbReference type="Proteomes" id="UP000002254"/>
    </source>
</evidence>
<evidence type="ECO:0000313" key="5">
    <source>
        <dbReference type="Ensembl" id="ENSCAFP00030029307.1"/>
    </source>
</evidence>
<dbReference type="Ensembl" id="ENSCAFT00040027302.1">
    <property type="protein sequence ID" value="ENSCAFP00040023726.1"/>
    <property type="gene ID" value="ENSCAFG00040014719.1"/>
</dbReference>
<dbReference type="PANTHER" id="PTHR46904">
    <property type="entry name" value="CENTROMERE PROTEIN T"/>
    <property type="match status" value="1"/>
</dbReference>
<evidence type="ECO:0000256" key="2">
    <source>
        <dbReference type="SAM" id="MobiDB-lite"/>
    </source>
</evidence>
<dbReference type="GO" id="GO:0000776">
    <property type="term" value="C:kinetochore"/>
    <property type="evidence" value="ECO:0007669"/>
    <property type="project" value="InterPro"/>
</dbReference>
<dbReference type="GO" id="GO:0051382">
    <property type="term" value="P:kinetochore assembly"/>
    <property type="evidence" value="ECO:0007669"/>
    <property type="project" value="InterPro"/>
</dbReference>
<dbReference type="Pfam" id="PF16171">
    <property type="entry name" value="CENP-T_N"/>
    <property type="match status" value="1"/>
</dbReference>
<feature type="compositionally biased region" description="Polar residues" evidence="2">
    <location>
        <begin position="49"/>
        <end position="70"/>
    </location>
</feature>
<dbReference type="Ensembl" id="ENSCAFT00000080817.2">
    <property type="protein sequence ID" value="ENSCAFP00000065102.1"/>
    <property type="gene ID" value="ENSCAFG00000042313.2"/>
</dbReference>
<reference evidence="4 7" key="1">
    <citation type="journal article" date="2005" name="Nature">
        <title>Genome sequence, comparative analysis and haplotype structure of the domestic dog.</title>
        <authorList>
            <consortium name="Broad Sequencing Platform"/>
            <person name="Lindblad-Toh K."/>
            <person name="Wade C.M."/>
            <person name="Mikkelsen T.S."/>
            <person name="Karlsson E.K."/>
            <person name="Jaffe D.B."/>
            <person name="Kamal M."/>
            <person name="Clamp M."/>
            <person name="Chang J.L."/>
            <person name="Kulbokas E.J. III"/>
            <person name="Zody M.C."/>
            <person name="Mauceli E."/>
            <person name="Xie X."/>
            <person name="Breen M."/>
            <person name="Wayne R.K."/>
            <person name="Ostrander E.A."/>
            <person name="Ponting C.P."/>
            <person name="Galibert F."/>
            <person name="Smith D.R."/>
            <person name="DeJong P.J."/>
            <person name="Kirkness E."/>
            <person name="Alvarez P."/>
            <person name="Biagi T."/>
            <person name="Brockman W."/>
            <person name="Butler J."/>
            <person name="Chin C.W."/>
            <person name="Cook A."/>
            <person name="Cuff J."/>
            <person name="Daly M.J."/>
            <person name="DeCaprio D."/>
            <person name="Gnerre S."/>
            <person name="Grabherr M."/>
            <person name="Kellis M."/>
            <person name="Kleber M."/>
            <person name="Bardeleben C."/>
            <person name="Goodstadt L."/>
            <person name="Heger A."/>
            <person name="Hitte C."/>
            <person name="Kim L."/>
            <person name="Koepfli K.P."/>
            <person name="Parker H.G."/>
            <person name="Pollinger J.P."/>
            <person name="Searle S.M."/>
            <person name="Sutter N.B."/>
            <person name="Thomas R."/>
            <person name="Webber C."/>
            <person name="Baldwin J."/>
            <person name="Abebe A."/>
            <person name="Abouelleil A."/>
            <person name="Aftuck L."/>
            <person name="Ait-Zahra M."/>
            <person name="Aldredge T."/>
            <person name="Allen N."/>
            <person name="An P."/>
            <person name="Anderson S."/>
            <person name="Antoine C."/>
            <person name="Arachchi H."/>
            <person name="Aslam A."/>
            <person name="Ayotte L."/>
            <person name="Bachantsang P."/>
            <person name="Barry A."/>
            <person name="Bayul T."/>
            <person name="Benamara M."/>
            <person name="Berlin A."/>
            <person name="Bessette D."/>
            <person name="Blitshteyn B."/>
            <person name="Bloom T."/>
            <person name="Blye J."/>
            <person name="Boguslavskiy L."/>
            <person name="Bonnet C."/>
            <person name="Boukhgalter B."/>
            <person name="Brown A."/>
            <person name="Cahill P."/>
            <person name="Calixte N."/>
            <person name="Camarata J."/>
            <person name="Cheshatsang Y."/>
            <person name="Chu J."/>
            <person name="Citroen M."/>
            <person name="Collymore A."/>
            <person name="Cooke P."/>
            <person name="Dawoe T."/>
            <person name="Daza R."/>
            <person name="Decktor K."/>
            <person name="DeGray S."/>
            <person name="Dhargay N."/>
            <person name="Dooley K."/>
            <person name="Dooley K."/>
            <person name="Dorje P."/>
            <person name="Dorjee K."/>
            <person name="Dorris L."/>
            <person name="Duffey N."/>
            <person name="Dupes A."/>
            <person name="Egbiremolen O."/>
            <person name="Elong R."/>
            <person name="Falk J."/>
            <person name="Farina A."/>
            <person name="Faro S."/>
            <person name="Ferguson D."/>
            <person name="Ferreira P."/>
            <person name="Fisher S."/>
            <person name="FitzGerald M."/>
            <person name="Foley K."/>
            <person name="Foley C."/>
            <person name="Franke A."/>
            <person name="Friedrich D."/>
            <person name="Gage D."/>
            <person name="Garber M."/>
            <person name="Gearin G."/>
            <person name="Giannoukos G."/>
            <person name="Goode T."/>
            <person name="Goyette A."/>
            <person name="Graham J."/>
            <person name="Grandbois E."/>
            <person name="Gyaltsen K."/>
            <person name="Hafez N."/>
            <person name="Hagopian D."/>
            <person name="Hagos B."/>
            <person name="Hall J."/>
            <person name="Healy C."/>
            <person name="Hegarty R."/>
            <person name="Honan T."/>
            <person name="Horn A."/>
            <person name="Houde N."/>
            <person name="Hughes L."/>
            <person name="Hunnicutt L."/>
            <person name="Husby M."/>
            <person name="Jester B."/>
            <person name="Jones C."/>
            <person name="Kamat A."/>
            <person name="Kanga B."/>
            <person name="Kells C."/>
            <person name="Khazanovich D."/>
            <person name="Kieu A.C."/>
            <person name="Kisner P."/>
            <person name="Kumar M."/>
            <person name="Lance K."/>
            <person name="Landers T."/>
            <person name="Lara M."/>
            <person name="Lee W."/>
            <person name="Leger J.P."/>
            <person name="Lennon N."/>
            <person name="Leuper L."/>
            <person name="LeVine S."/>
            <person name="Liu J."/>
            <person name="Liu X."/>
            <person name="Lokyitsang Y."/>
            <person name="Lokyitsang T."/>
            <person name="Lui A."/>
            <person name="Macdonald J."/>
            <person name="Major J."/>
            <person name="Marabella R."/>
            <person name="Maru K."/>
            <person name="Matthews C."/>
            <person name="McDonough S."/>
            <person name="Mehta T."/>
            <person name="Meldrim J."/>
            <person name="Melnikov A."/>
            <person name="Meneus L."/>
            <person name="Mihalev A."/>
            <person name="Mihova T."/>
            <person name="Miller K."/>
            <person name="Mittelman R."/>
            <person name="Mlenga V."/>
            <person name="Mulrain L."/>
            <person name="Munson G."/>
            <person name="Navidi A."/>
            <person name="Naylor J."/>
            <person name="Nguyen T."/>
            <person name="Nguyen N."/>
            <person name="Nguyen C."/>
            <person name="Nguyen T."/>
            <person name="Nicol R."/>
            <person name="Norbu N."/>
            <person name="Norbu C."/>
            <person name="Novod N."/>
            <person name="Nyima T."/>
            <person name="Olandt P."/>
            <person name="O'Neill B."/>
            <person name="O'Neill K."/>
            <person name="Osman S."/>
            <person name="Oyono L."/>
            <person name="Patti C."/>
            <person name="Perrin D."/>
            <person name="Phunkhang P."/>
            <person name="Pierre F."/>
            <person name="Priest M."/>
            <person name="Rachupka A."/>
            <person name="Raghuraman S."/>
            <person name="Rameau R."/>
            <person name="Ray V."/>
            <person name="Raymond C."/>
            <person name="Rege F."/>
            <person name="Rise C."/>
            <person name="Rogers J."/>
            <person name="Rogov P."/>
            <person name="Sahalie J."/>
            <person name="Settipalli S."/>
            <person name="Sharpe T."/>
            <person name="Shea T."/>
            <person name="Sheehan M."/>
            <person name="Sherpa N."/>
            <person name="Shi J."/>
            <person name="Shih D."/>
            <person name="Sloan J."/>
            <person name="Smith C."/>
            <person name="Sparrow T."/>
            <person name="Stalker J."/>
            <person name="Stange-Thomann N."/>
            <person name="Stavropoulos S."/>
            <person name="Stone C."/>
            <person name="Stone S."/>
            <person name="Sykes S."/>
            <person name="Tchuinga P."/>
            <person name="Tenzing P."/>
            <person name="Tesfaye S."/>
            <person name="Thoulutsang D."/>
            <person name="Thoulutsang Y."/>
            <person name="Topham K."/>
            <person name="Topping I."/>
            <person name="Tsamla T."/>
            <person name="Vassiliev H."/>
            <person name="Venkataraman V."/>
            <person name="Vo A."/>
            <person name="Wangchuk T."/>
            <person name="Wangdi T."/>
            <person name="Weiand M."/>
            <person name="Wilkinson J."/>
            <person name="Wilson A."/>
            <person name="Yadav S."/>
            <person name="Yang S."/>
            <person name="Yang X."/>
            <person name="Young G."/>
            <person name="Yu Q."/>
            <person name="Zainoun J."/>
            <person name="Zembek L."/>
            <person name="Zimmer A."/>
            <person name="Lander E.S."/>
        </authorList>
    </citation>
    <scope>NUCLEOTIDE SEQUENCE [LARGE SCALE GENOMIC DNA]</scope>
    <source>
        <strain evidence="4">Boxer</strain>
    </source>
</reference>
<evidence type="ECO:0000313" key="8">
    <source>
        <dbReference type="Proteomes" id="UP000694542"/>
    </source>
</evidence>